<organism evidence="9 10">
    <name type="scientific">Paucidesulfovibrio gracilis DSM 16080</name>
    <dbReference type="NCBI Taxonomy" id="1121449"/>
    <lineage>
        <taxon>Bacteria</taxon>
        <taxon>Pseudomonadati</taxon>
        <taxon>Thermodesulfobacteriota</taxon>
        <taxon>Desulfovibrionia</taxon>
        <taxon>Desulfovibrionales</taxon>
        <taxon>Desulfovibrionaceae</taxon>
        <taxon>Paucidesulfovibrio</taxon>
    </lineage>
</organism>
<proteinExistence type="inferred from homology"/>
<keyword evidence="5 6" id="KW-0472">Membrane</keyword>
<evidence type="ECO:0000313" key="10">
    <source>
        <dbReference type="Proteomes" id="UP000190027"/>
    </source>
</evidence>
<feature type="transmembrane region" description="Helical" evidence="7">
    <location>
        <begin position="21"/>
        <end position="44"/>
    </location>
</feature>
<keyword evidence="4 7" id="KW-1133">Transmembrane helix</keyword>
<evidence type="ECO:0000256" key="4">
    <source>
        <dbReference type="ARBA" id="ARBA00022989"/>
    </source>
</evidence>
<feature type="transmembrane region" description="Helical" evidence="7">
    <location>
        <begin position="224"/>
        <end position="246"/>
    </location>
</feature>
<evidence type="ECO:0000256" key="6">
    <source>
        <dbReference type="PIRNR" id="PIRNR003097"/>
    </source>
</evidence>
<keyword evidence="10" id="KW-1185">Reference proteome</keyword>
<evidence type="ECO:0000256" key="3">
    <source>
        <dbReference type="ARBA" id="ARBA00022692"/>
    </source>
</evidence>
<evidence type="ECO:0000256" key="1">
    <source>
        <dbReference type="ARBA" id="ARBA00004651"/>
    </source>
</evidence>
<gene>
    <name evidence="9" type="ORF">SAMN02745704_02338</name>
</gene>
<keyword evidence="3 7" id="KW-0812">Transmembrane</keyword>
<dbReference type="OrthoDB" id="9813411at2"/>
<reference evidence="9 10" key="1">
    <citation type="submission" date="2017-02" db="EMBL/GenBank/DDBJ databases">
        <authorList>
            <person name="Peterson S.W."/>
        </authorList>
    </citation>
    <scope>NUCLEOTIDE SEQUENCE [LARGE SCALE GENOMIC DNA]</scope>
    <source>
        <strain evidence="9 10">DSM 16080</strain>
    </source>
</reference>
<keyword evidence="6" id="KW-0131">Cell cycle</keyword>
<accession>A0A1T4XPG4</accession>
<evidence type="ECO:0000259" key="8">
    <source>
        <dbReference type="Pfam" id="PF02687"/>
    </source>
</evidence>
<protein>
    <recommendedName>
        <fullName evidence="6">Cell division protein FtsX</fullName>
    </recommendedName>
</protein>
<dbReference type="RefSeq" id="WP_078717885.1">
    <property type="nucleotide sequence ID" value="NZ_FUYC01000014.1"/>
</dbReference>
<dbReference type="Proteomes" id="UP000190027">
    <property type="component" value="Unassembled WGS sequence"/>
</dbReference>
<dbReference type="PANTHER" id="PTHR47755:SF1">
    <property type="entry name" value="CELL DIVISION PROTEIN FTSX"/>
    <property type="match status" value="1"/>
</dbReference>
<sequence>MILRLLRLIGRGVRESFLHPWAQLFTLSAVTMAAVLAGIFLLLLHNVNQELIRNRGAVEFQIFWRHNADMDVVRGQWERMASMDHLKELETFTPERALRELSRDLSGQSALDWLEEENPLPPSAFLAFNIPPGDHSEVWAKGLLAELRVLPEVQAVHYNPMQLDLAKSWLAVSHSVIWPVVGFLALVVALVVGNTVKLSMLTRKDEIEILSLVGARPWYIRAPLLASGAFTGLVSSGLALGLLRLLHLRLEHVLDFPPVFLVISFFPTQHCLLLAGVVTLVCVAGSWVAVRH</sequence>
<dbReference type="GO" id="GO:0051301">
    <property type="term" value="P:cell division"/>
    <property type="evidence" value="ECO:0007669"/>
    <property type="project" value="UniProtKB-KW"/>
</dbReference>
<comment type="subcellular location">
    <subcellularLocation>
        <location evidence="1">Cell membrane</location>
        <topology evidence="1">Multi-pass membrane protein</topology>
    </subcellularLocation>
</comment>
<feature type="transmembrane region" description="Helical" evidence="7">
    <location>
        <begin position="176"/>
        <end position="196"/>
    </location>
</feature>
<dbReference type="GO" id="GO:0032153">
    <property type="term" value="C:cell division site"/>
    <property type="evidence" value="ECO:0007669"/>
    <property type="project" value="TreeGrafter"/>
</dbReference>
<dbReference type="PANTHER" id="PTHR47755">
    <property type="entry name" value="CELL DIVISION PROTEIN FTSX"/>
    <property type="match status" value="1"/>
</dbReference>
<evidence type="ECO:0000256" key="5">
    <source>
        <dbReference type="ARBA" id="ARBA00023136"/>
    </source>
</evidence>
<dbReference type="InterPro" id="IPR004513">
    <property type="entry name" value="FtsX"/>
</dbReference>
<evidence type="ECO:0000313" key="9">
    <source>
        <dbReference type="EMBL" id="SKA91450.1"/>
    </source>
</evidence>
<name>A0A1T4XPG4_9BACT</name>
<dbReference type="GO" id="GO:0005886">
    <property type="term" value="C:plasma membrane"/>
    <property type="evidence" value="ECO:0007669"/>
    <property type="project" value="UniProtKB-SubCell"/>
</dbReference>
<dbReference type="Pfam" id="PF02687">
    <property type="entry name" value="FtsX"/>
    <property type="match status" value="1"/>
</dbReference>
<dbReference type="EMBL" id="FUYC01000014">
    <property type="protein sequence ID" value="SKA91450.1"/>
    <property type="molecule type" value="Genomic_DNA"/>
</dbReference>
<evidence type="ECO:0000256" key="7">
    <source>
        <dbReference type="SAM" id="Phobius"/>
    </source>
</evidence>
<dbReference type="STRING" id="1121449.SAMN02745704_02338"/>
<dbReference type="AlphaFoldDB" id="A0A1T4XPG4"/>
<dbReference type="InterPro" id="IPR003838">
    <property type="entry name" value="ABC3_permease_C"/>
</dbReference>
<dbReference type="PIRSF" id="PIRSF003097">
    <property type="entry name" value="FtsX"/>
    <property type="match status" value="1"/>
</dbReference>
<feature type="transmembrane region" description="Helical" evidence="7">
    <location>
        <begin position="266"/>
        <end position="290"/>
    </location>
</feature>
<evidence type="ECO:0000256" key="2">
    <source>
        <dbReference type="ARBA" id="ARBA00022475"/>
    </source>
</evidence>
<comment type="similarity">
    <text evidence="6">Belongs to the ABC-4 integral membrane protein family. FtsX subfamily.</text>
</comment>
<keyword evidence="2 6" id="KW-1003">Cell membrane</keyword>
<feature type="domain" description="ABC3 transporter permease C-terminal" evidence="8">
    <location>
        <begin position="181"/>
        <end position="291"/>
    </location>
</feature>
<keyword evidence="6 9" id="KW-0132">Cell division</keyword>